<keyword evidence="9" id="KW-0256">Endoplasmic reticulum</keyword>
<feature type="transmembrane region" description="Helical" evidence="15">
    <location>
        <begin position="185"/>
        <end position="204"/>
    </location>
</feature>
<protein>
    <recommendedName>
        <fullName evidence="4">dolichyl-phosphate-mannose--protein mannosyltransferase</fullName>
        <ecNumber evidence="4">2.4.1.109</ecNumber>
    </recommendedName>
</protein>
<dbReference type="InterPro" id="IPR027005">
    <property type="entry name" value="PMT-like"/>
</dbReference>
<feature type="domain" description="MIR" evidence="16">
    <location>
        <begin position="451"/>
        <end position="508"/>
    </location>
</feature>
<feature type="transmembrane region" description="Helical" evidence="15">
    <location>
        <begin position="47"/>
        <end position="65"/>
    </location>
</feature>
<keyword evidence="8" id="KW-0677">Repeat</keyword>
<dbReference type="Pfam" id="PF02815">
    <property type="entry name" value="MIR"/>
    <property type="match status" value="1"/>
</dbReference>
<accession>A0A9W8I4S3</accession>
<evidence type="ECO:0000256" key="13">
    <source>
        <dbReference type="ARBA" id="ARBA00045102"/>
    </source>
</evidence>
<evidence type="ECO:0000313" key="17">
    <source>
        <dbReference type="EMBL" id="KAJ2845105.1"/>
    </source>
</evidence>
<evidence type="ECO:0000256" key="5">
    <source>
        <dbReference type="ARBA" id="ARBA00022676"/>
    </source>
</evidence>
<keyword evidence="10 15" id="KW-1133">Transmembrane helix</keyword>
<evidence type="ECO:0000313" key="18">
    <source>
        <dbReference type="Proteomes" id="UP001139887"/>
    </source>
</evidence>
<evidence type="ECO:0000256" key="2">
    <source>
        <dbReference type="ARBA" id="ARBA00004922"/>
    </source>
</evidence>
<comment type="similarity">
    <text evidence="3">Belongs to the glycosyltransferase 39 family.</text>
</comment>
<dbReference type="InterPro" id="IPR003342">
    <property type="entry name" value="ArnT-like_N"/>
</dbReference>
<dbReference type="SMART" id="SM00472">
    <property type="entry name" value="MIR"/>
    <property type="match status" value="2"/>
</dbReference>
<name>A0A9W8I4S3_9FUNG</name>
<evidence type="ECO:0000256" key="15">
    <source>
        <dbReference type="SAM" id="Phobius"/>
    </source>
</evidence>
<dbReference type="Gene3D" id="2.80.10.50">
    <property type="match status" value="1"/>
</dbReference>
<dbReference type="Proteomes" id="UP001139887">
    <property type="component" value="Unassembled WGS sequence"/>
</dbReference>
<evidence type="ECO:0000256" key="3">
    <source>
        <dbReference type="ARBA" id="ARBA00007222"/>
    </source>
</evidence>
<evidence type="ECO:0000256" key="4">
    <source>
        <dbReference type="ARBA" id="ARBA00012839"/>
    </source>
</evidence>
<keyword evidence="5 17" id="KW-0328">Glycosyltransferase</keyword>
<evidence type="ECO:0000256" key="11">
    <source>
        <dbReference type="ARBA" id="ARBA00023136"/>
    </source>
</evidence>
<comment type="pathway">
    <text evidence="2">Protein modification; protein glycosylation.</text>
</comment>
<keyword evidence="6 17" id="KW-0808">Transferase</keyword>
<keyword evidence="11 15" id="KW-0472">Membrane</keyword>
<evidence type="ECO:0000259" key="16">
    <source>
        <dbReference type="SMART" id="SM00472"/>
    </source>
</evidence>
<feature type="transmembrane region" description="Helical" evidence="15">
    <location>
        <begin position="216"/>
        <end position="243"/>
    </location>
</feature>
<dbReference type="AlphaFoldDB" id="A0A9W8I4S3"/>
<gene>
    <name evidence="17" type="primary">PMT2_4</name>
    <name evidence="17" type="ORF">IWW36_004926</name>
</gene>
<evidence type="ECO:0000256" key="9">
    <source>
        <dbReference type="ARBA" id="ARBA00022824"/>
    </source>
</evidence>
<comment type="subcellular location">
    <subcellularLocation>
        <location evidence="1">Endoplasmic reticulum membrane</location>
        <topology evidence="1">Multi-pass membrane protein</topology>
    </subcellularLocation>
</comment>
<keyword evidence="18" id="KW-1185">Reference proteome</keyword>
<feature type="domain" description="MIR" evidence="16">
    <location>
        <begin position="386"/>
        <end position="439"/>
    </location>
</feature>
<keyword evidence="7 15" id="KW-0812">Transmembrane</keyword>
<comment type="caution">
    <text evidence="17">The sequence shown here is derived from an EMBL/GenBank/DDBJ whole genome shotgun (WGS) entry which is preliminary data.</text>
</comment>
<feature type="transmembrane region" description="Helical" evidence="15">
    <location>
        <begin position="130"/>
        <end position="148"/>
    </location>
</feature>
<dbReference type="InterPro" id="IPR036300">
    <property type="entry name" value="MIR_dom_sf"/>
</dbReference>
<evidence type="ECO:0000256" key="14">
    <source>
        <dbReference type="SAM" id="MobiDB-lite"/>
    </source>
</evidence>
<dbReference type="OrthoDB" id="292747at2759"/>
<dbReference type="GO" id="GO:0005789">
    <property type="term" value="C:endoplasmic reticulum membrane"/>
    <property type="evidence" value="ECO:0007669"/>
    <property type="project" value="UniProtKB-SubCell"/>
</dbReference>
<feature type="non-terminal residue" evidence="17">
    <location>
        <position position="543"/>
    </location>
</feature>
<dbReference type="EC" id="2.4.1.109" evidence="4"/>
<dbReference type="Pfam" id="PF02366">
    <property type="entry name" value="PMT"/>
    <property type="match status" value="1"/>
</dbReference>
<feature type="transmembrane region" description="Helical" evidence="15">
    <location>
        <begin position="267"/>
        <end position="293"/>
    </location>
</feature>
<comment type="catalytic activity">
    <reaction evidence="13">
        <text>a di-trans,poly-cis-dolichyl beta-D-mannosyl phosphate + L-seryl-[protein] = 3-O-(alpha-D-mannosyl)-L-seryl-[protein] + a di-trans,poly-cis-dolichyl phosphate + H(+)</text>
        <dbReference type="Rhea" id="RHEA:17377"/>
        <dbReference type="Rhea" id="RHEA-COMP:9863"/>
        <dbReference type="Rhea" id="RHEA-COMP:13546"/>
        <dbReference type="Rhea" id="RHEA-COMP:19498"/>
        <dbReference type="Rhea" id="RHEA-COMP:19501"/>
        <dbReference type="ChEBI" id="CHEBI:15378"/>
        <dbReference type="ChEBI" id="CHEBI:29999"/>
        <dbReference type="ChEBI" id="CHEBI:57683"/>
        <dbReference type="ChEBI" id="CHEBI:58211"/>
        <dbReference type="ChEBI" id="CHEBI:137321"/>
        <dbReference type="EC" id="2.4.1.109"/>
    </reaction>
</comment>
<dbReference type="PANTHER" id="PTHR10050:SF46">
    <property type="entry name" value="PROTEIN O-MANNOSYL-TRANSFERASE 2"/>
    <property type="match status" value="1"/>
</dbReference>
<dbReference type="PANTHER" id="PTHR10050">
    <property type="entry name" value="DOLICHYL-PHOSPHATE-MANNOSE--PROTEIN MANNOSYLTRANSFERASE"/>
    <property type="match status" value="1"/>
</dbReference>
<dbReference type="GO" id="GO:0004169">
    <property type="term" value="F:dolichyl-phosphate-mannose-protein mannosyltransferase activity"/>
    <property type="evidence" value="ECO:0007669"/>
    <property type="project" value="UniProtKB-EC"/>
</dbReference>
<feature type="region of interest" description="Disordered" evidence="14">
    <location>
        <begin position="1"/>
        <end position="29"/>
    </location>
</feature>
<evidence type="ECO:0000256" key="10">
    <source>
        <dbReference type="ARBA" id="ARBA00022989"/>
    </source>
</evidence>
<evidence type="ECO:0000256" key="8">
    <source>
        <dbReference type="ARBA" id="ARBA00022737"/>
    </source>
</evidence>
<reference evidence="17" key="1">
    <citation type="submission" date="2022-07" db="EMBL/GenBank/DDBJ databases">
        <title>Phylogenomic reconstructions and comparative analyses of Kickxellomycotina fungi.</title>
        <authorList>
            <person name="Reynolds N.K."/>
            <person name="Stajich J.E."/>
            <person name="Barry K."/>
            <person name="Grigoriev I.V."/>
            <person name="Crous P."/>
            <person name="Smith M.E."/>
        </authorList>
    </citation>
    <scope>NUCLEOTIDE SEQUENCE</scope>
    <source>
        <strain evidence="17">NRRL 1566</strain>
    </source>
</reference>
<feature type="compositionally biased region" description="Basic residues" evidence="14">
    <location>
        <begin position="1"/>
        <end position="11"/>
    </location>
</feature>
<evidence type="ECO:0000256" key="6">
    <source>
        <dbReference type="ARBA" id="ARBA00022679"/>
    </source>
</evidence>
<proteinExistence type="inferred from homology"/>
<evidence type="ECO:0000256" key="12">
    <source>
        <dbReference type="ARBA" id="ARBA00045085"/>
    </source>
</evidence>
<organism evidence="17 18">
    <name type="scientific">Coemansia brasiliensis</name>
    <dbReference type="NCBI Taxonomy" id="2650707"/>
    <lineage>
        <taxon>Eukaryota</taxon>
        <taxon>Fungi</taxon>
        <taxon>Fungi incertae sedis</taxon>
        <taxon>Zoopagomycota</taxon>
        <taxon>Kickxellomycotina</taxon>
        <taxon>Kickxellomycetes</taxon>
        <taxon>Kickxellales</taxon>
        <taxon>Kickxellaceae</taxon>
        <taxon>Coemansia</taxon>
    </lineage>
</organism>
<dbReference type="InterPro" id="IPR016093">
    <property type="entry name" value="MIR_motif"/>
</dbReference>
<evidence type="ECO:0000256" key="7">
    <source>
        <dbReference type="ARBA" id="ARBA00022692"/>
    </source>
</evidence>
<evidence type="ECO:0000256" key="1">
    <source>
        <dbReference type="ARBA" id="ARBA00004477"/>
    </source>
</evidence>
<dbReference type="EMBL" id="JANBUW010000890">
    <property type="protein sequence ID" value="KAJ2845105.1"/>
    <property type="molecule type" value="Genomic_DNA"/>
</dbReference>
<dbReference type="SUPFAM" id="SSF82109">
    <property type="entry name" value="MIR domain"/>
    <property type="match status" value="1"/>
</dbReference>
<comment type="catalytic activity">
    <reaction evidence="12">
        <text>a di-trans,poly-cis-dolichyl beta-D-mannosyl phosphate + L-threonyl-[protein] = 3-O-(alpha-D-mannosyl)-L-threonyl-[protein] + a di-trans,poly-cis-dolichyl phosphate + H(+)</text>
        <dbReference type="Rhea" id="RHEA:53396"/>
        <dbReference type="Rhea" id="RHEA-COMP:11060"/>
        <dbReference type="Rhea" id="RHEA-COMP:13547"/>
        <dbReference type="Rhea" id="RHEA-COMP:19498"/>
        <dbReference type="Rhea" id="RHEA-COMP:19501"/>
        <dbReference type="ChEBI" id="CHEBI:15378"/>
        <dbReference type="ChEBI" id="CHEBI:30013"/>
        <dbReference type="ChEBI" id="CHEBI:57683"/>
        <dbReference type="ChEBI" id="CHEBI:58211"/>
        <dbReference type="ChEBI" id="CHEBI:137323"/>
        <dbReference type="EC" id="2.4.1.109"/>
    </reaction>
</comment>
<sequence length="543" mass="61687">MSTSTLRRRRQPGTETARSEDEQVPTKKLNSSASCTNSAVFDSRDRVIALALTVLALFTRLYRIGRRAMVTWDEAHFGKFGAYYVNGSFYHDVHPPLAKMLIGLSEFLSGHNGTFTYASGSKYPSYVNYTFQRAFVAVIGSLIVPFAYRTCRFLGFGRAAAAMASSFVLFDNALCLMSRFIILDPILYCFTAMSLLGYAGFAAYRHQPFSSSWWRWLVFTGVSLGLTISSKWVGAFVIVLVGLCTIEDLLLVYSDRSKTFRMNIKHWSARIVCLICLPLLVYLISFQIHFALLRKRGTGDYKMPSQFQALQRNSIVSYQPHDVALWSQVTLRSHLPGFGLIYANETNWFPSNSNEVVAAGMPGKQSNNWWVVASPISNNASELSPVRFIADGDIVRFQHIGTKRFLRTGVAKPYSQGWDRRVFASGNKTAPSPWDFWRVRILDDASPRSENRLYTVTTRFQLINKLSGCILKATVAQLPKWGRGMSELICADSNATKSEDTIWNIEQVRDKRFKPINFKRLVNRRLIRDTIWINREMARSNNR</sequence>